<reference evidence="3" key="1">
    <citation type="submission" date="2015-04" db="EMBL/GenBank/DDBJ databases">
        <title>The genome sequence of the plant pathogenic Rhizarian Plasmodiophora brassicae reveals insights in its biotrophic life cycle and the origin of chitin synthesis.</title>
        <authorList>
            <person name="Schwelm A."/>
            <person name="Fogelqvist J."/>
            <person name="Knaust A."/>
            <person name="Julke S."/>
            <person name="Lilja T."/>
            <person name="Dhandapani V."/>
            <person name="Bonilla-Rosso G."/>
            <person name="Karlsson M."/>
            <person name="Shevchenko A."/>
            <person name="Choi S.R."/>
            <person name="Kim H.G."/>
            <person name="Park J.Y."/>
            <person name="Lim Y.P."/>
            <person name="Ludwig-Muller J."/>
            <person name="Dixelius C."/>
        </authorList>
    </citation>
    <scope>NUCLEOTIDE SEQUENCE</scope>
    <source>
        <tissue evidence="3">Potato root galls</tissue>
    </source>
</reference>
<evidence type="ECO:0000259" key="1">
    <source>
        <dbReference type="PROSITE" id="PS50097"/>
    </source>
</evidence>
<dbReference type="PROSITE" id="PS50097">
    <property type="entry name" value="BTB"/>
    <property type="match status" value="1"/>
</dbReference>
<evidence type="ECO:0000313" key="3">
    <source>
        <dbReference type="EMBL" id="CRZ10257.1"/>
    </source>
</evidence>
<dbReference type="InterPro" id="IPR011333">
    <property type="entry name" value="SKP1/BTB/POZ_sf"/>
</dbReference>
<dbReference type="Pfam" id="PF07534">
    <property type="entry name" value="TLD"/>
    <property type="match status" value="1"/>
</dbReference>
<proteinExistence type="predicted"/>
<accession>A0A0H5R971</accession>
<dbReference type="PROSITE" id="PS51886">
    <property type="entry name" value="TLDC"/>
    <property type="match status" value="1"/>
</dbReference>
<feature type="domain" description="BTB" evidence="1">
    <location>
        <begin position="48"/>
        <end position="117"/>
    </location>
</feature>
<dbReference type="AlphaFoldDB" id="A0A0H5R971"/>
<protein>
    <recommendedName>
        <fullName evidence="4">BTB domain-containing protein</fullName>
    </recommendedName>
</protein>
<dbReference type="InterPro" id="IPR000210">
    <property type="entry name" value="BTB/POZ_dom"/>
</dbReference>
<dbReference type="Gene3D" id="3.30.710.10">
    <property type="entry name" value="Potassium Channel Kv1.1, Chain A"/>
    <property type="match status" value="1"/>
</dbReference>
<dbReference type="CDD" id="cd18186">
    <property type="entry name" value="BTB_POZ_ZBTB_KLHL-like"/>
    <property type="match status" value="1"/>
</dbReference>
<evidence type="ECO:0000259" key="2">
    <source>
        <dbReference type="PROSITE" id="PS51886"/>
    </source>
</evidence>
<dbReference type="SMART" id="SM00584">
    <property type="entry name" value="TLDc"/>
    <property type="match status" value="1"/>
</dbReference>
<organism evidence="3">
    <name type="scientific">Spongospora subterranea</name>
    <dbReference type="NCBI Taxonomy" id="70186"/>
    <lineage>
        <taxon>Eukaryota</taxon>
        <taxon>Sar</taxon>
        <taxon>Rhizaria</taxon>
        <taxon>Endomyxa</taxon>
        <taxon>Phytomyxea</taxon>
        <taxon>Plasmodiophorida</taxon>
        <taxon>Plasmodiophoridae</taxon>
        <taxon>Spongospora</taxon>
    </lineage>
</organism>
<feature type="domain" description="TLDc" evidence="2">
    <location>
        <begin position="350"/>
        <end position="529"/>
    </location>
</feature>
<name>A0A0H5R971_9EUKA</name>
<dbReference type="InterPro" id="IPR006571">
    <property type="entry name" value="TLDc_dom"/>
</dbReference>
<sequence>MNDGEAKMKWVSGSDNAIETSTNRSDAEYALDSLKNDLKRMFDSKMMSDFEIIVGDTHFQTHRVILCARVPYFKRLFCGEMLWEEGESGIVFKPNTTAKAMSVVLNYLYTDDITEQDPGNLIDTFSLAHELELSSISVQITQLLVGQIRVVFQGIVLRDCSMRCQRKRHISSLCNTISQCICPGLIAADRHQESSLWNDIIDVLFENIDLILYFTETYNCLIDNTPPWLMGKLISHESLNLEENDAFQLTLQYSCRRAGFACQVLHDELIAKYLHGNPIDGANCNDQDQAVADNLMHLLSSIRFTLMSPEEFAQEIPILSAFQPRQKMVQLCQYFIGGSHAFREQPRNRRIIESILIDRVSEKLLNKLIMNVMQTGRVEFQPLYRASRDGFDAASFHKTCDGVGPTLVIVKSQSGCLFGGFNENSWSSTAETLPGEKNFLFRIVRLPRCKEKKLTSTLTHYPVADNLFASVSNADCGPIFGKGRDLCIADLSNQNAKSYNRPCSYPGAVGLAGSSVHFKVSDYEVFLVEECQ</sequence>
<dbReference type="EMBL" id="HACM01009815">
    <property type="protein sequence ID" value="CRZ10257.1"/>
    <property type="molecule type" value="Transcribed_RNA"/>
</dbReference>
<dbReference type="SMART" id="SM00225">
    <property type="entry name" value="BTB"/>
    <property type="match status" value="1"/>
</dbReference>
<evidence type="ECO:0008006" key="4">
    <source>
        <dbReference type="Google" id="ProtNLM"/>
    </source>
</evidence>
<dbReference type="PANTHER" id="PTHR24410">
    <property type="entry name" value="HL07962P-RELATED"/>
    <property type="match status" value="1"/>
</dbReference>
<dbReference type="SUPFAM" id="SSF54695">
    <property type="entry name" value="POZ domain"/>
    <property type="match status" value="1"/>
</dbReference>
<dbReference type="PANTHER" id="PTHR24410:SF23">
    <property type="entry name" value="BTB DOMAIN-CONTAINING PROTEIN-RELATED"/>
    <property type="match status" value="1"/>
</dbReference>
<dbReference type="Pfam" id="PF00651">
    <property type="entry name" value="BTB"/>
    <property type="match status" value="1"/>
</dbReference>
<dbReference type="InterPro" id="IPR051481">
    <property type="entry name" value="BTB-POZ/Galectin-3-binding"/>
</dbReference>